<comment type="caution">
    <text evidence="3">The sequence shown here is derived from an EMBL/GenBank/DDBJ whole genome shotgun (WGS) entry which is preliminary data.</text>
</comment>
<dbReference type="KEGG" id="gla:GL50803_007520"/>
<protein>
    <submittedName>
        <fullName evidence="3">Uncharacterized protein</fullName>
    </submittedName>
</protein>
<sequence length="482" mass="53586">MKPVAISYKPRSIDGSFRQSTISSPTEHTAHAYRPHSAVSGQQSGSVISVGDPENILVRTLEIENRTLREQIASLLEREQLAKVESSSLREQLAETEKRSNSLTDELSSVISKELGDLKLRLQMAQADRDSVTSQFNALNEKLIGTEEDLTAARTGLDVLKTYSLSVLDDFVVAVRELCKDILPAYAPASISSGGLISLARQLEMPAPNIPQNIQACIHGIHGKVYELNVCLGDIKIVTDAFRDTANMVKDRLLKERDTARLHDNEHRNETERLREQLNTLRTDTDVTVRELNHLKPLMKSLETENSGLKAELSALSDKLRQSQGEVNVLLRKVEALEAENTSIQATISVKDDQISELQGAVTMFRMERDEATSRLTELEKNLIALTEDVIEDRSSSRGASMNAARPPPHVSQQSLRGHVEHSKFEPQAIKTTLSPTLSSPKADYENSRLIDMVTNGKLPEDRLSAALAQDRVQRRSSSYYD</sequence>
<accession>A8BL06</accession>
<dbReference type="OMA" id="MFRMERD"/>
<keyword evidence="1" id="KW-0175">Coiled coil</keyword>
<dbReference type="EMBL" id="AACB03000005">
    <property type="protein sequence ID" value="KAE8301592.1"/>
    <property type="molecule type" value="Genomic_DNA"/>
</dbReference>
<name>A8BL06_GIAIC</name>
<gene>
    <name evidence="3" type="ORF">GL50803_007520</name>
</gene>
<dbReference type="Gene3D" id="1.10.287.1490">
    <property type="match status" value="1"/>
</dbReference>
<dbReference type="VEuPathDB" id="GiardiaDB:GL50803_7520"/>
<organism evidence="3 4">
    <name type="scientific">Giardia intestinalis (strain ATCC 50803 / WB clone C6)</name>
    <name type="common">Giardia lamblia</name>
    <dbReference type="NCBI Taxonomy" id="184922"/>
    <lineage>
        <taxon>Eukaryota</taxon>
        <taxon>Metamonada</taxon>
        <taxon>Diplomonadida</taxon>
        <taxon>Hexamitidae</taxon>
        <taxon>Giardiinae</taxon>
        <taxon>Giardia</taxon>
    </lineage>
</organism>
<feature type="region of interest" description="Disordered" evidence="2">
    <location>
        <begin position="394"/>
        <end position="421"/>
    </location>
</feature>
<feature type="compositionally biased region" description="Polar residues" evidence="2">
    <location>
        <begin position="17"/>
        <end position="27"/>
    </location>
</feature>
<evidence type="ECO:0000256" key="1">
    <source>
        <dbReference type="SAM" id="Coils"/>
    </source>
</evidence>
<dbReference type="Proteomes" id="UP000001548">
    <property type="component" value="Unassembled WGS sequence"/>
</dbReference>
<feature type="compositionally biased region" description="Low complexity" evidence="2">
    <location>
        <begin position="37"/>
        <end position="46"/>
    </location>
</feature>
<dbReference type="RefSeq" id="XP_001706393.1">
    <property type="nucleotide sequence ID" value="XM_001706341.1"/>
</dbReference>
<dbReference type="AlphaFoldDB" id="A8BL06"/>
<reference evidence="3 4" key="1">
    <citation type="journal article" date="2007" name="Science">
        <title>Genomic minimalism in the early diverging intestinal parasite Giardia lamblia.</title>
        <authorList>
            <person name="Morrison H.G."/>
            <person name="McArthur A.G."/>
            <person name="Gillin F.D."/>
            <person name="Aley S.B."/>
            <person name="Adam R.D."/>
            <person name="Olsen G.J."/>
            <person name="Best A.A."/>
            <person name="Cande W.Z."/>
            <person name="Chen F."/>
            <person name="Cipriano M.J."/>
            <person name="Davids B.J."/>
            <person name="Dawson S.C."/>
            <person name="Elmendorf H.G."/>
            <person name="Hehl A.B."/>
            <person name="Holder M.E."/>
            <person name="Huse S.M."/>
            <person name="Kim U.U."/>
            <person name="Lasek-Nesselquist E."/>
            <person name="Manning G."/>
            <person name="Nigam A."/>
            <person name="Nixon J.E."/>
            <person name="Palm D."/>
            <person name="Passamaneck N.E."/>
            <person name="Prabhu A."/>
            <person name="Reich C.I."/>
            <person name="Reiner D.S."/>
            <person name="Samuelson J."/>
            <person name="Svard S.G."/>
            <person name="Sogin M.L."/>
        </authorList>
    </citation>
    <scope>NUCLEOTIDE SEQUENCE [LARGE SCALE GENOMIC DNA]</scope>
    <source>
        <strain evidence="3 4">WB C6</strain>
    </source>
</reference>
<dbReference type="PANTHER" id="PTHR18937">
    <property type="entry name" value="STRUCTURAL MAINTENANCE OF CHROMOSOMES SMC FAMILY MEMBER"/>
    <property type="match status" value="1"/>
</dbReference>
<keyword evidence="4" id="KW-1185">Reference proteome</keyword>
<dbReference type="HOGENOM" id="CLU_566782_0_0_1"/>
<feature type="region of interest" description="Disordered" evidence="2">
    <location>
        <begin position="16"/>
        <end position="46"/>
    </location>
</feature>
<proteinExistence type="predicted"/>
<feature type="coiled-coil region" evidence="1">
    <location>
        <begin position="264"/>
        <end position="389"/>
    </location>
</feature>
<evidence type="ECO:0000313" key="3">
    <source>
        <dbReference type="EMBL" id="KAE8301592.1"/>
    </source>
</evidence>
<evidence type="ECO:0000256" key="2">
    <source>
        <dbReference type="SAM" id="MobiDB-lite"/>
    </source>
</evidence>
<dbReference type="GeneID" id="5699282"/>
<evidence type="ECO:0000313" key="4">
    <source>
        <dbReference type="Proteomes" id="UP000001548"/>
    </source>
</evidence>
<feature type="coiled-coil region" evidence="1">
    <location>
        <begin position="58"/>
        <end position="142"/>
    </location>
</feature>